<feature type="transmembrane region" description="Helical" evidence="1">
    <location>
        <begin position="232"/>
        <end position="252"/>
    </location>
</feature>
<dbReference type="Proteomes" id="UP000282551">
    <property type="component" value="Chromosome"/>
</dbReference>
<dbReference type="AlphaFoldDB" id="A0A448ICR7"/>
<dbReference type="PIRSF" id="PIRSF038991">
    <property type="entry name" value="Protein_AbrB"/>
    <property type="match status" value="1"/>
</dbReference>
<dbReference type="Pfam" id="PF05145">
    <property type="entry name" value="AbrB"/>
    <property type="match status" value="1"/>
</dbReference>
<keyword evidence="2" id="KW-0503">Monooxygenase</keyword>
<feature type="transmembrane region" description="Helical" evidence="1">
    <location>
        <begin position="317"/>
        <end position="342"/>
    </location>
</feature>
<protein>
    <submittedName>
        <fullName evidence="2">Putative ammonia monooxygenase</fullName>
    </submittedName>
</protein>
<name>A0A448ICR7_MYCCI</name>
<dbReference type="InterPro" id="IPR017516">
    <property type="entry name" value="AbrB_dup"/>
</dbReference>
<reference evidence="2 3" key="1">
    <citation type="submission" date="2018-12" db="EMBL/GenBank/DDBJ databases">
        <authorList>
            <consortium name="Pathogen Informatics"/>
        </authorList>
    </citation>
    <scope>NUCLEOTIDE SEQUENCE [LARGE SCALE GENOMIC DNA]</scope>
    <source>
        <strain evidence="2 3">NCTC10485</strain>
    </source>
</reference>
<dbReference type="NCBIfam" id="TIGR03082">
    <property type="entry name" value="Gneg_AbrB_dup"/>
    <property type="match status" value="1"/>
</dbReference>
<organism evidence="2 3">
    <name type="scientific">Mycolicibacterium chitae</name>
    <name type="common">Mycobacterium chitae</name>
    <dbReference type="NCBI Taxonomy" id="1792"/>
    <lineage>
        <taxon>Bacteria</taxon>
        <taxon>Bacillati</taxon>
        <taxon>Actinomycetota</taxon>
        <taxon>Actinomycetes</taxon>
        <taxon>Mycobacteriales</taxon>
        <taxon>Mycobacteriaceae</taxon>
        <taxon>Mycolicibacterium</taxon>
    </lineage>
</organism>
<sequence>MASAVGRWLLLLVAVAVVSLGFIAIALPTPLLFGGLLGALLYALARPAAPLRLPVSWFHAGQAVVGAIVGSAIEWDTLVDLGARWLIVIGISCFALVVSVLCGTLLIRRGASPATATFSSIAGGAIGLTAMADDLGADSRVIAVLQYLRLLIVLLTLPVVVTLLFGASDQRGARGVVGGDWRVDLPFVAIAIGGGVLAGKLLRMPSPALLGPLLVAAPLTLVPYFAGAQVPVVIAGLGYLAIGVQVGLKFTLESLKSIGRMVPTAMLTIVVTLVGCAGLGAILAATTDATPLDAYLATTPGGIYAVMGTAESTGSDVTFVAAAQIVRMLMVLAIAPFVAAYFRNRPTGPDPG</sequence>
<dbReference type="GO" id="GO:0016020">
    <property type="term" value="C:membrane"/>
    <property type="evidence" value="ECO:0007669"/>
    <property type="project" value="InterPro"/>
</dbReference>
<keyword evidence="1" id="KW-1133">Transmembrane helix</keyword>
<accession>A0A448ICR7</accession>
<feature type="transmembrane region" description="Helical" evidence="1">
    <location>
        <begin position="264"/>
        <end position="285"/>
    </location>
</feature>
<feature type="transmembrane region" description="Helical" evidence="1">
    <location>
        <begin position="185"/>
        <end position="202"/>
    </location>
</feature>
<dbReference type="EMBL" id="LR134355">
    <property type="protein sequence ID" value="VEG50263.1"/>
    <property type="molecule type" value="Genomic_DNA"/>
</dbReference>
<dbReference type="PANTHER" id="PTHR38457:SF1">
    <property type="entry name" value="REGULATOR ABRB-RELATED"/>
    <property type="match status" value="1"/>
</dbReference>
<keyword evidence="1" id="KW-0472">Membrane</keyword>
<dbReference type="InterPro" id="IPR007820">
    <property type="entry name" value="AbrB_fam"/>
</dbReference>
<dbReference type="PANTHER" id="PTHR38457">
    <property type="entry name" value="REGULATOR ABRB-RELATED"/>
    <property type="match status" value="1"/>
</dbReference>
<feature type="transmembrane region" description="Helical" evidence="1">
    <location>
        <begin position="144"/>
        <end position="165"/>
    </location>
</feature>
<keyword evidence="3" id="KW-1185">Reference proteome</keyword>
<dbReference type="GO" id="GO:0010468">
    <property type="term" value="P:regulation of gene expression"/>
    <property type="evidence" value="ECO:0007669"/>
    <property type="project" value="InterPro"/>
</dbReference>
<evidence type="ECO:0000313" key="3">
    <source>
        <dbReference type="Proteomes" id="UP000282551"/>
    </source>
</evidence>
<evidence type="ECO:0000313" key="2">
    <source>
        <dbReference type="EMBL" id="VEG50263.1"/>
    </source>
</evidence>
<dbReference type="RefSeq" id="WP_170217480.1">
    <property type="nucleotide sequence ID" value="NZ_AP022604.1"/>
</dbReference>
<gene>
    <name evidence="2" type="ORF">NCTC10485_04581</name>
</gene>
<feature type="transmembrane region" description="Helical" evidence="1">
    <location>
        <begin position="85"/>
        <end position="107"/>
    </location>
</feature>
<evidence type="ECO:0000256" key="1">
    <source>
        <dbReference type="SAM" id="Phobius"/>
    </source>
</evidence>
<proteinExistence type="predicted"/>
<feature type="transmembrane region" description="Helical" evidence="1">
    <location>
        <begin position="113"/>
        <end position="132"/>
    </location>
</feature>
<keyword evidence="1" id="KW-0812">Transmembrane</keyword>
<dbReference type="GO" id="GO:0004497">
    <property type="term" value="F:monooxygenase activity"/>
    <property type="evidence" value="ECO:0007669"/>
    <property type="project" value="UniProtKB-KW"/>
</dbReference>
<keyword evidence="2" id="KW-0560">Oxidoreductase</keyword>